<sequence>MLMDIYMPEIFWFDDRKAITCVDIQQTPWPVNRVREVQYHCDRYYKIATVSVSSDVRIWDFCFEIIKDSNVKPLKVDFVANLDGHMGAINCCKFSPNGQFLATGDAYGGLIMWYFCEDSPPPEPSADLELPPNKENWKQYRKGCLRHTSDVTCLAWSPCSNFLASASNDDSIMVQDVANGKTLWTLRNFRRFPVGLVWDPRGKYLLSFSTDRRLDIINAKRGHRIKNAFTVEHLNVSIDNVQTNPEASYKLFHDDQLVCFARTIDFSPCGSLLFVPTAHLELPGHNVYGTYVFRRKDLNKCQPRALLPSKKPTILVRCCPVVYELKGDKETNFLKLPYRVIFAVMTNESVTLYDSQHQSPFMYLNNLHYDNLTSLSWTPDGKAMAISSLEGYNTFTSIQCSKIGCQIDLPPWDGRDSPNLIKIRKKNKNTEEKSEPKKNLVKAKPETETPKRTAPAPKQASKSPKTPSLFKFFSPVNPKKEESPPIAEAAPQSMIMASKSKKKIETVLLEKGQVQ</sequence>
<reference evidence="2" key="1">
    <citation type="submission" date="2022-11" db="UniProtKB">
        <authorList>
            <consortium name="WormBaseParasite"/>
        </authorList>
    </citation>
    <scope>IDENTIFICATION</scope>
</reference>
<accession>A0AC34RL50</accession>
<dbReference type="Proteomes" id="UP000887576">
    <property type="component" value="Unplaced"/>
</dbReference>
<evidence type="ECO:0000313" key="1">
    <source>
        <dbReference type="Proteomes" id="UP000887576"/>
    </source>
</evidence>
<protein>
    <submittedName>
        <fullName evidence="2">Uncharacterized protein</fullName>
    </submittedName>
</protein>
<name>A0AC34RL50_9BILA</name>
<organism evidence="1 2">
    <name type="scientific">Panagrolaimus sp. JU765</name>
    <dbReference type="NCBI Taxonomy" id="591449"/>
    <lineage>
        <taxon>Eukaryota</taxon>
        <taxon>Metazoa</taxon>
        <taxon>Ecdysozoa</taxon>
        <taxon>Nematoda</taxon>
        <taxon>Chromadorea</taxon>
        <taxon>Rhabditida</taxon>
        <taxon>Tylenchina</taxon>
        <taxon>Panagrolaimomorpha</taxon>
        <taxon>Panagrolaimoidea</taxon>
        <taxon>Panagrolaimidae</taxon>
        <taxon>Panagrolaimus</taxon>
    </lineage>
</organism>
<dbReference type="WBParaSite" id="JU765_v2.g781.t1">
    <property type="protein sequence ID" value="JU765_v2.g781.t1"/>
    <property type="gene ID" value="JU765_v2.g781"/>
</dbReference>
<evidence type="ECO:0000313" key="2">
    <source>
        <dbReference type="WBParaSite" id="JU765_v2.g781.t1"/>
    </source>
</evidence>
<proteinExistence type="predicted"/>